<dbReference type="Pfam" id="PF16656">
    <property type="entry name" value="Pur_ac_phosph_N"/>
    <property type="match status" value="1"/>
</dbReference>
<dbReference type="SUPFAM" id="SSF49363">
    <property type="entry name" value="Purple acid phosphatase, N-terminal domain"/>
    <property type="match status" value="1"/>
</dbReference>
<feature type="transmembrane region" description="Helical" evidence="3">
    <location>
        <begin position="278"/>
        <end position="298"/>
    </location>
</feature>
<feature type="transmembrane region" description="Helical" evidence="3">
    <location>
        <begin position="114"/>
        <end position="134"/>
    </location>
</feature>
<dbReference type="EMBL" id="SJPI01000002">
    <property type="protein sequence ID" value="TWT51128.1"/>
    <property type="molecule type" value="Genomic_DNA"/>
</dbReference>
<keyword evidence="3" id="KW-1133">Transmembrane helix</keyword>
<dbReference type="SUPFAM" id="SSF56300">
    <property type="entry name" value="Metallo-dependent phosphatases"/>
    <property type="match status" value="1"/>
</dbReference>
<name>A0A5C5WK22_9BACT</name>
<dbReference type="PANTHER" id="PTHR22953:SF153">
    <property type="entry name" value="PURPLE ACID PHOSPHATASE"/>
    <property type="match status" value="1"/>
</dbReference>
<dbReference type="InterPro" id="IPR004843">
    <property type="entry name" value="Calcineurin-like_PHP"/>
</dbReference>
<evidence type="ECO:0000313" key="6">
    <source>
        <dbReference type="EMBL" id="TWT51128.1"/>
    </source>
</evidence>
<feature type="transmembrane region" description="Helical" evidence="3">
    <location>
        <begin position="310"/>
        <end position="329"/>
    </location>
</feature>
<reference evidence="6 7" key="1">
    <citation type="submission" date="2019-02" db="EMBL/GenBank/DDBJ databases">
        <title>Deep-cultivation of Planctomycetes and their phenomic and genomic characterization uncovers novel biology.</title>
        <authorList>
            <person name="Wiegand S."/>
            <person name="Jogler M."/>
            <person name="Boedeker C."/>
            <person name="Pinto D."/>
            <person name="Vollmers J."/>
            <person name="Rivas-Marin E."/>
            <person name="Kohn T."/>
            <person name="Peeters S.H."/>
            <person name="Heuer A."/>
            <person name="Rast P."/>
            <person name="Oberbeckmann S."/>
            <person name="Bunk B."/>
            <person name="Jeske O."/>
            <person name="Meyerdierks A."/>
            <person name="Storesund J.E."/>
            <person name="Kallscheuer N."/>
            <person name="Luecker S."/>
            <person name="Lage O.M."/>
            <person name="Pohl T."/>
            <person name="Merkel B.J."/>
            <person name="Hornburger P."/>
            <person name="Mueller R.-W."/>
            <person name="Bruemmer F."/>
            <person name="Labrenz M."/>
            <person name="Spormann A.M."/>
            <person name="Op Den Camp H."/>
            <person name="Overmann J."/>
            <person name="Amann R."/>
            <person name="Jetten M.S.M."/>
            <person name="Mascher T."/>
            <person name="Medema M.H."/>
            <person name="Devos D.P."/>
            <person name="Kaster A.-K."/>
            <person name="Ovreas L."/>
            <person name="Rohde M."/>
            <person name="Galperin M.Y."/>
            <person name="Jogler C."/>
        </authorList>
    </citation>
    <scope>NUCLEOTIDE SEQUENCE [LARGE SCALE GENOMIC DNA]</scope>
    <source>
        <strain evidence="6 7">Pla22</strain>
    </source>
</reference>
<evidence type="ECO:0000256" key="3">
    <source>
        <dbReference type="SAM" id="Phobius"/>
    </source>
</evidence>
<evidence type="ECO:0000259" key="5">
    <source>
        <dbReference type="Pfam" id="PF16656"/>
    </source>
</evidence>
<keyword evidence="3" id="KW-0812">Transmembrane</keyword>
<feature type="transmembrane region" description="Helical" evidence="3">
    <location>
        <begin position="224"/>
        <end position="245"/>
    </location>
</feature>
<dbReference type="InterPro" id="IPR029052">
    <property type="entry name" value="Metallo-depent_PP-like"/>
</dbReference>
<dbReference type="InterPro" id="IPR039331">
    <property type="entry name" value="PAPs-like"/>
</dbReference>
<evidence type="ECO:0000259" key="4">
    <source>
        <dbReference type="Pfam" id="PF00149"/>
    </source>
</evidence>
<evidence type="ECO:0000256" key="2">
    <source>
        <dbReference type="SAM" id="MobiDB-lite"/>
    </source>
</evidence>
<dbReference type="Gene3D" id="3.60.21.10">
    <property type="match status" value="1"/>
</dbReference>
<dbReference type="Gene3D" id="2.60.40.380">
    <property type="entry name" value="Purple acid phosphatase-like, N-terminal"/>
    <property type="match status" value="1"/>
</dbReference>
<dbReference type="PANTHER" id="PTHR22953">
    <property type="entry name" value="ACID PHOSPHATASE RELATED"/>
    <property type="match status" value="1"/>
</dbReference>
<evidence type="ECO:0000256" key="1">
    <source>
        <dbReference type="ARBA" id="ARBA00022729"/>
    </source>
</evidence>
<feature type="transmembrane region" description="Helical" evidence="3">
    <location>
        <begin position="252"/>
        <end position="272"/>
    </location>
</feature>
<feature type="domain" description="Purple acid phosphatase N-terminal" evidence="5">
    <location>
        <begin position="343"/>
        <end position="435"/>
    </location>
</feature>
<gene>
    <name evidence="6" type="ORF">Pla22_39050</name>
</gene>
<keyword evidence="7" id="KW-1185">Reference proteome</keyword>
<accession>A0A5C5WK22</accession>
<dbReference type="GO" id="GO:0046872">
    <property type="term" value="F:metal ion binding"/>
    <property type="evidence" value="ECO:0007669"/>
    <property type="project" value="InterPro"/>
</dbReference>
<keyword evidence="1" id="KW-0732">Signal</keyword>
<comment type="caution">
    <text evidence="6">The sequence shown here is derived from an EMBL/GenBank/DDBJ whole genome shotgun (WGS) entry which is preliminary data.</text>
</comment>
<sequence length="712" mass="77519">MTTTALPDLQPASQHVDPASQHLHSGSQHLHSGSQRAAILCLRIAVLIQCIGLGGRYVFSASETESDIYGFLFFDLGYPEILAQRIDDAGAIICLVAAVVIAINAAINTRLTRIFDTVAAISVSSWVITMALAHMVRGGLYAELALGEYAVRIAAPIALVLLNRESVTGNEKHRHAPAMQVMIYAVAATFLVHGYKAVQCYGPFTDLILLTDANTLRLNFEQSLVENALVAIGAIDVLLAGLLLITRLPAIAFYMAFWGALTAISRMTAFGLSAWPETIVRSANAGVPLALAFCLVFTQKEVLKLSMPTQKVLSTFLAVAALGIGAALATSASADAPLQGTQPAHYRVIWTDDPATTATISWSTAERGSDHRVNFHERADPSNQGIAMAASGRFTGGEVELYYHHARLTDLKPSTAYEVQMISDGEESPLLYFETAPSDDRPFSLLHGGDSRSDQKARRGVNAMIAKLVADSHENDVPSDDIIALAHGGDYIVSGNKMNLWSMWLSDHELTIGTDGRMLPIIPARGNHDHGKPFNEVFAFPDDDKNYYGISLGSEVRFVTLNSEISTAGTQAKWLDKELESARGSHRWLLAQYHRPVYPAVKNPGAGLQSWVPLFEKHNVDLVCEADGHNIKRTLPIRNNKHDKTGVVYIGEGGLGVPQRTPKTDRWFLQSPGMADKGDHVFILTFEADTLTGKCLMVKGDVRDQFVLNRRD</sequence>
<keyword evidence="3" id="KW-0472">Membrane</keyword>
<feature type="transmembrane region" description="Helical" evidence="3">
    <location>
        <begin position="183"/>
        <end position="204"/>
    </location>
</feature>
<dbReference type="AlphaFoldDB" id="A0A5C5WK22"/>
<dbReference type="Proteomes" id="UP000316598">
    <property type="component" value="Unassembled WGS sequence"/>
</dbReference>
<dbReference type="InterPro" id="IPR003961">
    <property type="entry name" value="FN3_dom"/>
</dbReference>
<feature type="region of interest" description="Disordered" evidence="2">
    <location>
        <begin position="1"/>
        <end position="28"/>
    </location>
</feature>
<dbReference type="CDD" id="cd00063">
    <property type="entry name" value="FN3"/>
    <property type="match status" value="1"/>
</dbReference>
<feature type="transmembrane region" description="Helical" evidence="3">
    <location>
        <begin position="89"/>
        <end position="107"/>
    </location>
</feature>
<feature type="domain" description="Calcineurin-like phosphoesterase" evidence="4">
    <location>
        <begin position="480"/>
        <end position="629"/>
    </location>
</feature>
<evidence type="ECO:0000313" key="7">
    <source>
        <dbReference type="Proteomes" id="UP000316598"/>
    </source>
</evidence>
<evidence type="ECO:0008006" key="8">
    <source>
        <dbReference type="Google" id="ProtNLM"/>
    </source>
</evidence>
<protein>
    <recommendedName>
        <fullName evidence="8">PhoD-like phosphatase</fullName>
    </recommendedName>
</protein>
<proteinExistence type="predicted"/>
<dbReference type="InterPro" id="IPR015914">
    <property type="entry name" value="PAPs_N"/>
</dbReference>
<feature type="transmembrane region" description="Helical" evidence="3">
    <location>
        <begin position="140"/>
        <end position="162"/>
    </location>
</feature>
<feature type="transmembrane region" description="Helical" evidence="3">
    <location>
        <begin position="37"/>
        <end position="59"/>
    </location>
</feature>
<dbReference type="GO" id="GO:0003993">
    <property type="term" value="F:acid phosphatase activity"/>
    <property type="evidence" value="ECO:0007669"/>
    <property type="project" value="InterPro"/>
</dbReference>
<organism evidence="6 7">
    <name type="scientific">Rubripirellula amarantea</name>
    <dbReference type="NCBI Taxonomy" id="2527999"/>
    <lineage>
        <taxon>Bacteria</taxon>
        <taxon>Pseudomonadati</taxon>
        <taxon>Planctomycetota</taxon>
        <taxon>Planctomycetia</taxon>
        <taxon>Pirellulales</taxon>
        <taxon>Pirellulaceae</taxon>
        <taxon>Rubripirellula</taxon>
    </lineage>
</organism>
<dbReference type="InterPro" id="IPR008963">
    <property type="entry name" value="Purple_acid_Pase-like_N"/>
</dbReference>
<dbReference type="Pfam" id="PF00149">
    <property type="entry name" value="Metallophos"/>
    <property type="match status" value="1"/>
</dbReference>